<dbReference type="OrthoDB" id="10295121at2759"/>
<reference evidence="2 3" key="1">
    <citation type="submission" date="2015-01" db="EMBL/GenBank/DDBJ databases">
        <title>Evolution of Trichinella species and genotypes.</title>
        <authorList>
            <person name="Korhonen P.K."/>
            <person name="Edoardo P."/>
            <person name="Giuseppe L.R."/>
            <person name="Gasser R.B."/>
        </authorList>
    </citation>
    <scope>NUCLEOTIDE SEQUENCE [LARGE SCALE GENOMIC DNA]</scope>
    <source>
        <strain evidence="2">ISS37</strain>
    </source>
</reference>
<gene>
    <name evidence="2" type="ORF">T07_5438</name>
</gene>
<protein>
    <submittedName>
        <fullName evidence="2">Uncharacterized protein</fullName>
    </submittedName>
</protein>
<evidence type="ECO:0000313" key="2">
    <source>
        <dbReference type="EMBL" id="KRX23250.1"/>
    </source>
</evidence>
<evidence type="ECO:0000313" key="3">
    <source>
        <dbReference type="Proteomes" id="UP000054630"/>
    </source>
</evidence>
<sequence length="62" mass="7081">MAMRLQEPSTLAEAQKLISKVMRAGEHFHQSRQLHTSNPKPEKAEATQSIDNLIREVRKISL</sequence>
<comment type="caution">
    <text evidence="2">The sequence shown here is derived from an EMBL/GenBank/DDBJ whole genome shotgun (WGS) entry which is preliminary data.</text>
</comment>
<proteinExistence type="predicted"/>
<keyword evidence="3" id="KW-1185">Reference proteome</keyword>
<organism evidence="2 3">
    <name type="scientific">Trichinella nelsoni</name>
    <dbReference type="NCBI Taxonomy" id="6336"/>
    <lineage>
        <taxon>Eukaryota</taxon>
        <taxon>Metazoa</taxon>
        <taxon>Ecdysozoa</taxon>
        <taxon>Nematoda</taxon>
        <taxon>Enoplea</taxon>
        <taxon>Dorylaimia</taxon>
        <taxon>Trichinellida</taxon>
        <taxon>Trichinellidae</taxon>
        <taxon>Trichinella</taxon>
    </lineage>
</organism>
<name>A0A0V0S998_9BILA</name>
<accession>A0A0V0S998</accession>
<evidence type="ECO:0000256" key="1">
    <source>
        <dbReference type="SAM" id="MobiDB-lite"/>
    </source>
</evidence>
<dbReference type="Proteomes" id="UP000054630">
    <property type="component" value="Unassembled WGS sequence"/>
</dbReference>
<dbReference type="EMBL" id="JYDL01000025">
    <property type="protein sequence ID" value="KRX23250.1"/>
    <property type="molecule type" value="Genomic_DNA"/>
</dbReference>
<feature type="region of interest" description="Disordered" evidence="1">
    <location>
        <begin position="30"/>
        <end position="50"/>
    </location>
</feature>
<dbReference type="AlphaFoldDB" id="A0A0V0S998"/>